<accession>A0A5H2XU26</accession>
<dbReference type="GO" id="GO:0008270">
    <property type="term" value="F:zinc ion binding"/>
    <property type="evidence" value="ECO:0007669"/>
    <property type="project" value="UniProtKB-UniRule"/>
</dbReference>
<keyword evidence="1" id="KW-0479">Metal-binding</keyword>
<organism evidence="3">
    <name type="scientific">Prunus dulcis</name>
    <name type="common">Almond</name>
    <name type="synonym">Amygdalus dulcis</name>
    <dbReference type="NCBI Taxonomy" id="3755"/>
    <lineage>
        <taxon>Eukaryota</taxon>
        <taxon>Viridiplantae</taxon>
        <taxon>Streptophyta</taxon>
        <taxon>Embryophyta</taxon>
        <taxon>Tracheophyta</taxon>
        <taxon>Spermatophyta</taxon>
        <taxon>Magnoliopsida</taxon>
        <taxon>eudicotyledons</taxon>
        <taxon>Gunneridae</taxon>
        <taxon>Pentapetalae</taxon>
        <taxon>rosids</taxon>
        <taxon>fabids</taxon>
        <taxon>Rosales</taxon>
        <taxon>Rosaceae</taxon>
        <taxon>Amygdaloideae</taxon>
        <taxon>Amygdaleae</taxon>
        <taxon>Prunus</taxon>
    </lineage>
</organism>
<comment type="function">
    <text evidence="1">Putative transcription activator involved in regulating light control of development.</text>
</comment>
<sequence>MGTPSFGCLENFLGLCRVMLRKLLFLIRSSNDKSHFISSSKHISQCILHYQQFRECVWDSESRYEFDLRWKRIVENSGLNEDTWLQSIFNIRSKWVLAYRAKSGHAFFKRYVLKTNSFVDFMVQFNRGLLHQRHLEFMADHIDINEKAKTKCPIMMDRQMANIYTRTYFYKFQDQLWESYCNNVELTEDNATHCTYKETSLGIPCSHTLAYLHKIRQLHELPNQYILKRWTRSARFDLVVDNDGVEISVNNSLIRKRSALFQRYSNVIDKVILSDEASQIFCEALHSLIERIKPLFHGAEEVLPSARRSIAFETSINEPDLVKAKGSGKRLKGIKELASEKYKGRSSNVGKDAFNGMDNSSSSQPPNGKIVFVLLLSDEASQIFCEALHSLIERIKPLFHGAEEVLPSARRSIAFETSINEPDLVKAKGSGKRLKGIKELAREKYKGWCCNGCGKYGQTHDKRNCPMLQKLSSNVGKDAFNGMDNSSSSQDDEFFR</sequence>
<evidence type="ECO:0000256" key="1">
    <source>
        <dbReference type="RuleBase" id="RU367018"/>
    </source>
</evidence>
<feature type="region of interest" description="Disordered" evidence="2">
    <location>
        <begin position="476"/>
        <end position="496"/>
    </location>
</feature>
<name>A0A5H2XU26_PRUDU</name>
<dbReference type="InterPro" id="IPR031052">
    <property type="entry name" value="FHY3/FAR1"/>
</dbReference>
<dbReference type="AlphaFoldDB" id="A0A5H2XU26"/>
<keyword evidence="1" id="KW-0863">Zinc-finger</keyword>
<comment type="similarity">
    <text evidence="1">Belongs to the FHY3/FAR1 family.</text>
</comment>
<dbReference type="EMBL" id="AP021783">
    <property type="protein sequence ID" value="BBN70202.1"/>
    <property type="molecule type" value="Genomic_DNA"/>
</dbReference>
<protein>
    <recommendedName>
        <fullName evidence="1">Protein FAR1-RELATED SEQUENCE</fullName>
    </recommendedName>
</protein>
<gene>
    <name evidence="3" type="ORF">Prudu_1446S000800</name>
</gene>
<evidence type="ECO:0000313" key="3">
    <source>
        <dbReference type="EMBL" id="BBN70202.1"/>
    </source>
</evidence>
<keyword evidence="1" id="KW-0539">Nucleus</keyword>
<evidence type="ECO:0000256" key="2">
    <source>
        <dbReference type="SAM" id="MobiDB-lite"/>
    </source>
</evidence>
<dbReference type="PANTHER" id="PTHR31669">
    <property type="entry name" value="PROTEIN FAR1-RELATED SEQUENCE 10-RELATED"/>
    <property type="match status" value="1"/>
</dbReference>
<proteinExistence type="inferred from homology"/>
<comment type="subcellular location">
    <subcellularLocation>
        <location evidence="1">Nucleus</location>
    </subcellularLocation>
</comment>
<dbReference type="GO" id="GO:0006355">
    <property type="term" value="P:regulation of DNA-templated transcription"/>
    <property type="evidence" value="ECO:0007669"/>
    <property type="project" value="UniProtKB-UniRule"/>
</dbReference>
<dbReference type="PANTHER" id="PTHR31669:SF302">
    <property type="entry name" value="PROTEIN FAR1-RELATED SEQUENCE"/>
    <property type="match status" value="1"/>
</dbReference>
<keyword evidence="1" id="KW-0862">Zinc</keyword>
<dbReference type="GO" id="GO:0005634">
    <property type="term" value="C:nucleus"/>
    <property type="evidence" value="ECO:0007669"/>
    <property type="project" value="UniProtKB-SubCell"/>
</dbReference>
<reference evidence="3" key="1">
    <citation type="journal article" date="2019" name="Science">
        <title>Mutation of a bHLH transcription factor allowed almond domestication.</title>
        <authorList>
            <person name="Sanchez-Perez R."/>
            <person name="Pavan S."/>
            <person name="Mazzeo R."/>
            <person name="Moldovan C."/>
            <person name="Aiese Cigliano R."/>
            <person name="Del Cueto J."/>
            <person name="Ricciardi F."/>
            <person name="Lotti C."/>
            <person name="Ricciardi L."/>
            <person name="Dicenta F."/>
            <person name="Lopez-Marques R.L."/>
            <person name="Lindberg Moller B."/>
        </authorList>
    </citation>
    <scope>NUCLEOTIDE SEQUENCE</scope>
</reference>